<reference evidence="1" key="1">
    <citation type="submission" date="2022-07" db="EMBL/GenBank/DDBJ databases">
        <title>Phylogenomic reconstructions and comparative analyses of Kickxellomycotina fungi.</title>
        <authorList>
            <person name="Reynolds N.K."/>
            <person name="Stajich J.E."/>
            <person name="Barry K."/>
            <person name="Grigoriev I.V."/>
            <person name="Crous P."/>
            <person name="Smith M.E."/>
        </authorList>
    </citation>
    <scope>NUCLEOTIDE SEQUENCE</scope>
    <source>
        <strain evidence="1">BCRC 34780</strain>
    </source>
</reference>
<protein>
    <submittedName>
        <fullName evidence="1">Uncharacterized protein</fullName>
    </submittedName>
</protein>
<name>A0ACC1LGM7_9FUNG</name>
<dbReference type="Proteomes" id="UP001140087">
    <property type="component" value="Unassembled WGS sequence"/>
</dbReference>
<evidence type="ECO:0000313" key="1">
    <source>
        <dbReference type="EMBL" id="KAJ2808107.1"/>
    </source>
</evidence>
<gene>
    <name evidence="1" type="ORF">H4R21_000203</name>
</gene>
<sequence>MTRRRLAITEKVPTTPRKVVVYTDNLMTSNGVRNATAQESDKELEYALGDTLNTALVISTSYRFDPELNMLEILDPHNPRNHIEVKGLTDYQVSVKLFILPAAVDVNRRPSPLYVKQALTCIRKQLGAVTIEELFVSFADVSAGRDSATAPEAAAAATATSPGAAVLTNGSAGSLPLHPQEPDQLPTRRNRSRDDRRGHKARGLGRRRPGEAGDGEVPGNGDGGNDDFEANDMSRYLKIWRLLSHLKAEGHVTRIGICDATKQQLENLHWLSGVMPDMVQIRVDDSQLSVDDESAAGEADGPSDARAGDGDASRELREYALAHKISVRSHSDAPKMLTNANFQTLAADYRINERFPTTEVPPEGYRIDLMRPRWVANYNVALRNRGLVANRGYIVMASSDCVLDPNRVSRFAYPS</sequence>
<accession>A0ACC1LGM7</accession>
<organism evidence="1 2">
    <name type="scientific">Coemansia helicoidea</name>
    <dbReference type="NCBI Taxonomy" id="1286919"/>
    <lineage>
        <taxon>Eukaryota</taxon>
        <taxon>Fungi</taxon>
        <taxon>Fungi incertae sedis</taxon>
        <taxon>Zoopagomycota</taxon>
        <taxon>Kickxellomycotina</taxon>
        <taxon>Kickxellomycetes</taxon>
        <taxon>Kickxellales</taxon>
        <taxon>Kickxellaceae</taxon>
        <taxon>Coemansia</taxon>
    </lineage>
</organism>
<evidence type="ECO:0000313" key="2">
    <source>
        <dbReference type="Proteomes" id="UP001140087"/>
    </source>
</evidence>
<dbReference type="EMBL" id="JANBUN010000015">
    <property type="protein sequence ID" value="KAJ2808107.1"/>
    <property type="molecule type" value="Genomic_DNA"/>
</dbReference>
<keyword evidence="2" id="KW-1185">Reference proteome</keyword>
<comment type="caution">
    <text evidence="1">The sequence shown here is derived from an EMBL/GenBank/DDBJ whole genome shotgun (WGS) entry which is preliminary data.</text>
</comment>
<proteinExistence type="predicted"/>